<dbReference type="PROSITE" id="PS50005">
    <property type="entry name" value="TPR"/>
    <property type="match status" value="1"/>
</dbReference>
<dbReference type="STRING" id="247279.NIES1031_05435"/>
<dbReference type="PANTHER" id="PTHR44858">
    <property type="entry name" value="TETRATRICOPEPTIDE REPEAT PROTEIN 6"/>
    <property type="match status" value="1"/>
</dbReference>
<sequence>MQQSLKVLPQRNWRDIVEILSVLGSIGGSIASVVTQQALFASIPLSLSVALNLANRRQISDEVKHQQSAILHITRENVETQGHIELLTQQLVEVQQQTTTLSQGTNNLQNYTQSLHNEQAKIAQMVTNLQEVEICHQDIRINPNAETYYNRGLIYQRLGNLQAAIKDYTEAICINPSYAQAYYTRSIIHAELGNKKAALADLREATKFFFEDGNIAGYQAARNFSKKCHELSLQTKTNNEEKLPVGCLFS</sequence>
<dbReference type="InterPro" id="IPR019734">
    <property type="entry name" value="TPR_rpt"/>
</dbReference>
<evidence type="ECO:0000313" key="4">
    <source>
        <dbReference type="EMBL" id="OKH28020.1"/>
    </source>
</evidence>
<dbReference type="InterPro" id="IPR011990">
    <property type="entry name" value="TPR-like_helical_dom_sf"/>
</dbReference>
<evidence type="ECO:0000256" key="1">
    <source>
        <dbReference type="ARBA" id="ARBA00022737"/>
    </source>
</evidence>
<dbReference type="Pfam" id="PF13181">
    <property type="entry name" value="TPR_8"/>
    <property type="match status" value="1"/>
</dbReference>
<feature type="repeat" description="TPR" evidence="3">
    <location>
        <begin position="145"/>
        <end position="178"/>
    </location>
</feature>
<proteinExistence type="predicted"/>
<evidence type="ECO:0000313" key="5">
    <source>
        <dbReference type="Proteomes" id="UP000185984"/>
    </source>
</evidence>
<dbReference type="PANTHER" id="PTHR44858:SF1">
    <property type="entry name" value="UDP-N-ACETYLGLUCOSAMINE--PEPTIDE N-ACETYLGLUCOSAMINYLTRANSFERASE SPINDLY-RELATED"/>
    <property type="match status" value="1"/>
</dbReference>
<dbReference type="RefSeq" id="WP_073548480.1">
    <property type="nucleotide sequence ID" value="NZ_CAWMVK010000034.1"/>
</dbReference>
<comment type="caution">
    <text evidence="4">The sequence shown here is derived from an EMBL/GenBank/DDBJ whole genome shotgun (WGS) entry which is preliminary data.</text>
</comment>
<keyword evidence="5" id="KW-1185">Reference proteome</keyword>
<keyword evidence="2 3" id="KW-0802">TPR repeat</keyword>
<accession>A0A1U7HWL9</accession>
<organism evidence="4 5">
    <name type="scientific">Chroogloeocystis siderophila 5.2 s.c.1</name>
    <dbReference type="NCBI Taxonomy" id="247279"/>
    <lineage>
        <taxon>Bacteria</taxon>
        <taxon>Bacillati</taxon>
        <taxon>Cyanobacteriota</taxon>
        <taxon>Cyanophyceae</taxon>
        <taxon>Oscillatoriophycideae</taxon>
        <taxon>Chroococcales</taxon>
        <taxon>Chroococcaceae</taxon>
        <taxon>Chroogloeocystis</taxon>
    </lineage>
</organism>
<gene>
    <name evidence="4" type="ORF">NIES1031_05435</name>
</gene>
<evidence type="ECO:0000256" key="2">
    <source>
        <dbReference type="ARBA" id="ARBA00022803"/>
    </source>
</evidence>
<keyword evidence="1" id="KW-0677">Repeat</keyword>
<dbReference type="PROSITE" id="PS50293">
    <property type="entry name" value="TPR_REGION"/>
    <property type="match status" value="1"/>
</dbReference>
<name>A0A1U7HWL9_9CHRO</name>
<dbReference type="AlphaFoldDB" id="A0A1U7HWL9"/>
<dbReference type="Gene3D" id="1.25.40.10">
    <property type="entry name" value="Tetratricopeptide repeat domain"/>
    <property type="match status" value="1"/>
</dbReference>
<protein>
    <submittedName>
        <fullName evidence="4">Uncharacterized protein</fullName>
    </submittedName>
</protein>
<dbReference type="OrthoDB" id="421195at2"/>
<dbReference type="Proteomes" id="UP000185984">
    <property type="component" value="Unassembled WGS sequence"/>
</dbReference>
<evidence type="ECO:0000256" key="3">
    <source>
        <dbReference type="PROSITE-ProRule" id="PRU00339"/>
    </source>
</evidence>
<dbReference type="SUPFAM" id="SSF48452">
    <property type="entry name" value="TPR-like"/>
    <property type="match status" value="1"/>
</dbReference>
<reference evidence="4 5" key="1">
    <citation type="submission" date="2016-11" db="EMBL/GenBank/DDBJ databases">
        <title>Draft Genome Sequences of Nine Cyanobacterial Strains from Diverse Habitats.</title>
        <authorList>
            <person name="Zhu T."/>
            <person name="Hou S."/>
            <person name="Lu X."/>
            <person name="Hess W.R."/>
        </authorList>
    </citation>
    <scope>NUCLEOTIDE SEQUENCE [LARGE SCALE GENOMIC DNA]</scope>
    <source>
        <strain evidence="4 5">5.2 s.c.1</strain>
    </source>
</reference>
<dbReference type="Pfam" id="PF00515">
    <property type="entry name" value="TPR_1"/>
    <property type="match status" value="1"/>
</dbReference>
<dbReference type="InterPro" id="IPR050498">
    <property type="entry name" value="Ycf3"/>
</dbReference>
<dbReference type="SMART" id="SM00028">
    <property type="entry name" value="TPR"/>
    <property type="match status" value="2"/>
</dbReference>
<dbReference type="EMBL" id="MRCC01000004">
    <property type="protein sequence ID" value="OKH28020.1"/>
    <property type="molecule type" value="Genomic_DNA"/>
</dbReference>